<comment type="caution">
    <text evidence="1">The sequence shown here is derived from an EMBL/GenBank/DDBJ whole genome shotgun (WGS) entry which is preliminary data.</text>
</comment>
<organism evidence="1 2">
    <name type="scientific">Adineta steineri</name>
    <dbReference type="NCBI Taxonomy" id="433720"/>
    <lineage>
        <taxon>Eukaryota</taxon>
        <taxon>Metazoa</taxon>
        <taxon>Spiralia</taxon>
        <taxon>Gnathifera</taxon>
        <taxon>Rotifera</taxon>
        <taxon>Eurotatoria</taxon>
        <taxon>Bdelloidea</taxon>
        <taxon>Adinetida</taxon>
        <taxon>Adinetidae</taxon>
        <taxon>Adineta</taxon>
    </lineage>
</organism>
<dbReference type="EMBL" id="CAJNON010000570">
    <property type="protein sequence ID" value="CAF1320029.1"/>
    <property type="molecule type" value="Genomic_DNA"/>
</dbReference>
<proteinExistence type="predicted"/>
<reference evidence="1" key="1">
    <citation type="submission" date="2021-02" db="EMBL/GenBank/DDBJ databases">
        <authorList>
            <person name="Nowell W R."/>
        </authorList>
    </citation>
    <scope>NUCLEOTIDE SEQUENCE</scope>
</reference>
<dbReference type="AlphaFoldDB" id="A0A815EVT2"/>
<sequence>MSTSPIVVSENDVDDESSNVELNISSSSINTSSPKAGGYRKARCRYCTLSLSYAKIPLMYTHIANQCDAVVRINSAARLDTITKLSEFDQQSQSPKSVKRMIQINNAMPVFTELNQQVYQRLHQQLRNRITEKEQILHNRMKDPVTNPAILENKP</sequence>
<name>A0A815EVT2_9BILA</name>
<accession>A0A815EVT2</accession>
<dbReference type="OrthoDB" id="1607513at2759"/>
<evidence type="ECO:0008006" key="3">
    <source>
        <dbReference type="Google" id="ProtNLM"/>
    </source>
</evidence>
<evidence type="ECO:0000313" key="1">
    <source>
        <dbReference type="EMBL" id="CAF1320029.1"/>
    </source>
</evidence>
<dbReference type="Proteomes" id="UP000663891">
    <property type="component" value="Unassembled WGS sequence"/>
</dbReference>
<gene>
    <name evidence="1" type="ORF">VCS650_LOCUS32087</name>
</gene>
<evidence type="ECO:0000313" key="2">
    <source>
        <dbReference type="Proteomes" id="UP000663891"/>
    </source>
</evidence>
<protein>
    <recommendedName>
        <fullName evidence="3">BED-type domain-containing protein</fullName>
    </recommendedName>
</protein>